<dbReference type="PANTHER" id="PTHR34580">
    <property type="match status" value="1"/>
</dbReference>
<dbReference type="RefSeq" id="WP_020512027.1">
    <property type="nucleotide sequence ID" value="NZ_JBIAZU010000004.1"/>
</dbReference>
<name>A0ABW6WH65_9ACTN</name>
<feature type="domain" description="Helix-turn-helix type 11" evidence="1">
    <location>
        <begin position="6"/>
        <end position="62"/>
    </location>
</feature>
<proteinExistence type="predicted"/>
<organism evidence="3 4">
    <name type="scientific">Paractinoplanes globisporus</name>
    <dbReference type="NCBI Taxonomy" id="113565"/>
    <lineage>
        <taxon>Bacteria</taxon>
        <taxon>Bacillati</taxon>
        <taxon>Actinomycetota</taxon>
        <taxon>Actinomycetes</taxon>
        <taxon>Micromonosporales</taxon>
        <taxon>Micromonosporaceae</taxon>
        <taxon>Paractinoplanes</taxon>
    </lineage>
</organism>
<evidence type="ECO:0000259" key="2">
    <source>
        <dbReference type="Pfam" id="PF13280"/>
    </source>
</evidence>
<gene>
    <name evidence="3" type="ORF">ACFY35_24550</name>
</gene>
<dbReference type="PANTHER" id="PTHR34580:SF1">
    <property type="entry name" value="PROTEIN PAFC"/>
    <property type="match status" value="1"/>
</dbReference>
<dbReference type="Gene3D" id="1.10.10.10">
    <property type="entry name" value="Winged helix-like DNA-binding domain superfamily/Winged helix DNA-binding domain"/>
    <property type="match status" value="1"/>
</dbReference>
<dbReference type="InterPro" id="IPR036390">
    <property type="entry name" value="WH_DNA-bd_sf"/>
</dbReference>
<reference evidence="3 4" key="1">
    <citation type="submission" date="2024-10" db="EMBL/GenBank/DDBJ databases">
        <title>The Natural Products Discovery Center: Release of the First 8490 Sequenced Strains for Exploring Actinobacteria Biosynthetic Diversity.</title>
        <authorList>
            <person name="Kalkreuter E."/>
            <person name="Kautsar S.A."/>
            <person name="Yang D."/>
            <person name="Bader C.D."/>
            <person name="Teijaro C.N."/>
            <person name="Fluegel L."/>
            <person name="Davis C.M."/>
            <person name="Simpson J.R."/>
            <person name="Lauterbach L."/>
            <person name="Steele A.D."/>
            <person name="Gui C."/>
            <person name="Meng S."/>
            <person name="Li G."/>
            <person name="Viehrig K."/>
            <person name="Ye F."/>
            <person name="Su P."/>
            <person name="Kiefer A.F."/>
            <person name="Nichols A."/>
            <person name="Cepeda A.J."/>
            <person name="Yan W."/>
            <person name="Fan B."/>
            <person name="Jiang Y."/>
            <person name="Adhikari A."/>
            <person name="Zheng C.-J."/>
            <person name="Schuster L."/>
            <person name="Cowan T.M."/>
            <person name="Smanski M.J."/>
            <person name="Chevrette M.G."/>
            <person name="De Carvalho L.P.S."/>
            <person name="Shen B."/>
        </authorList>
    </citation>
    <scope>NUCLEOTIDE SEQUENCE [LARGE SCALE GENOMIC DNA]</scope>
    <source>
        <strain evidence="3 4">NPDC000087</strain>
    </source>
</reference>
<dbReference type="InterPro" id="IPR026881">
    <property type="entry name" value="WYL_dom"/>
</dbReference>
<dbReference type="Pfam" id="PF13280">
    <property type="entry name" value="WYL"/>
    <property type="match status" value="1"/>
</dbReference>
<dbReference type="Proteomes" id="UP001602245">
    <property type="component" value="Unassembled WGS sequence"/>
</dbReference>
<comment type="caution">
    <text evidence="3">The sequence shown here is derived from an EMBL/GenBank/DDBJ whole genome shotgun (WGS) entry which is preliminary data.</text>
</comment>
<dbReference type="InterPro" id="IPR013196">
    <property type="entry name" value="HTH_11"/>
</dbReference>
<keyword evidence="4" id="KW-1185">Reference proteome</keyword>
<protein>
    <submittedName>
        <fullName evidence="3">Helix-turn-helix transcriptional regulator</fullName>
    </submittedName>
</protein>
<dbReference type="PROSITE" id="PS52050">
    <property type="entry name" value="WYL"/>
    <property type="match status" value="1"/>
</dbReference>
<evidence type="ECO:0000259" key="1">
    <source>
        <dbReference type="Pfam" id="PF08279"/>
    </source>
</evidence>
<dbReference type="EMBL" id="JBIAZU010000004">
    <property type="protein sequence ID" value="MFF5292627.1"/>
    <property type="molecule type" value="Genomic_DNA"/>
</dbReference>
<evidence type="ECO:0000313" key="4">
    <source>
        <dbReference type="Proteomes" id="UP001602245"/>
    </source>
</evidence>
<dbReference type="InterPro" id="IPR051534">
    <property type="entry name" value="CBASS_pafABC_assoc_protein"/>
</dbReference>
<sequence length="231" mass="25166">MNRTDRLYALVEELRAVSPRPRSARWLADHFEVSVRTVERDISALQQSGTPVYAEPGRAGGYCLDRSHTLPPVNFTAAEAVAMALALHRLDGTPFHGPASTALRKLVVAMPPGDAAAARALAGRIHLVGGAPATTVPRVIADALQVQRVLRIRYEDKGGAPTVREIEPLAFIGTPSHWYLAAYCRMRRSMRAFRTDRIASVTVTAEVPPPRVVEPDAFDIPDHIVHSLTLG</sequence>
<dbReference type="InterPro" id="IPR036388">
    <property type="entry name" value="WH-like_DNA-bd_sf"/>
</dbReference>
<evidence type="ECO:0000313" key="3">
    <source>
        <dbReference type="EMBL" id="MFF5292627.1"/>
    </source>
</evidence>
<accession>A0ABW6WH65</accession>
<feature type="domain" description="WYL" evidence="2">
    <location>
        <begin position="138"/>
        <end position="203"/>
    </location>
</feature>
<dbReference type="SUPFAM" id="SSF46785">
    <property type="entry name" value="Winged helix' DNA-binding domain"/>
    <property type="match status" value="1"/>
</dbReference>
<dbReference type="Pfam" id="PF08279">
    <property type="entry name" value="HTH_11"/>
    <property type="match status" value="1"/>
</dbReference>